<dbReference type="Gene3D" id="1.10.8.430">
    <property type="entry name" value="Helical domain of apoptotic protease-activating factors"/>
    <property type="match status" value="1"/>
</dbReference>
<dbReference type="InterPro" id="IPR042197">
    <property type="entry name" value="Apaf_helical"/>
</dbReference>
<dbReference type="GO" id="GO:0006952">
    <property type="term" value="P:defense response"/>
    <property type="evidence" value="ECO:0007669"/>
    <property type="project" value="UniProtKB-KW"/>
</dbReference>
<evidence type="ECO:0000259" key="3">
    <source>
        <dbReference type="PROSITE" id="PS50994"/>
    </source>
</evidence>
<feature type="domain" description="Integrase catalytic" evidence="3">
    <location>
        <begin position="1"/>
        <end position="159"/>
    </location>
</feature>
<name>A0AAV9K9D0_9SOLN</name>
<evidence type="ECO:0000256" key="2">
    <source>
        <dbReference type="ARBA" id="ARBA00022821"/>
    </source>
</evidence>
<organism evidence="4 5">
    <name type="scientific">Solanum pinnatisectum</name>
    <name type="common">tansyleaf nightshade</name>
    <dbReference type="NCBI Taxonomy" id="50273"/>
    <lineage>
        <taxon>Eukaryota</taxon>
        <taxon>Viridiplantae</taxon>
        <taxon>Streptophyta</taxon>
        <taxon>Embryophyta</taxon>
        <taxon>Tracheophyta</taxon>
        <taxon>Spermatophyta</taxon>
        <taxon>Magnoliopsida</taxon>
        <taxon>eudicotyledons</taxon>
        <taxon>Gunneridae</taxon>
        <taxon>Pentapetalae</taxon>
        <taxon>asterids</taxon>
        <taxon>lamiids</taxon>
        <taxon>Solanales</taxon>
        <taxon>Solanaceae</taxon>
        <taxon>Solanoideae</taxon>
        <taxon>Solaneae</taxon>
        <taxon>Solanum</taxon>
    </lineage>
</organism>
<sequence length="464" mass="52887">MGDRLHGTIPSSNGNQYILVAVDYVSKWVEAIALSTNDAKVVVKFIKKHIFTRFGTPRAMISDGGSHFINSSVWNLLAKYGVRHKVATAYHPQTSGQVEVSNRKVKQILQKTHFHPKIWICVLEDFNEKRLIKEIEEFIEGMSLGDMGLAPLQMKLQEEDHDKWYNLREVLKVGASGASVLTTTRLEKVGSIMETLQPFWLSNLSQEDCWLLFMQCAFGHQEEINPNPVAIGKEIAKKCGGVPLAAKTLGGILRFKREKREWEHVRDGEIWNLPQDESTILPILRLSYDHLPKQLRKLQNLQTLDLYLQNLLIYGCDELTSMPPRIGFLTCLKTLSRFSMGIRKKGYKLGELQDLNLYGSISVTHLERVKNDKDAKEANLSAKGNLHYLMLEALKPHPNLNSLTIIGFRGFRFPEWMNHSVLRNVVIRIRGCENCSCLPPFGELPCLESLQLSMRSVEYVEEDD</sequence>
<dbReference type="PROSITE" id="PS50994">
    <property type="entry name" value="INTEGRASE"/>
    <property type="match status" value="1"/>
</dbReference>
<dbReference type="Pfam" id="PF25019">
    <property type="entry name" value="LRR_R13L1-DRL21"/>
    <property type="match status" value="1"/>
</dbReference>
<dbReference type="Gene3D" id="3.80.10.10">
    <property type="entry name" value="Ribonuclease Inhibitor"/>
    <property type="match status" value="1"/>
</dbReference>
<accession>A0AAV9K9D0</accession>
<dbReference type="GO" id="GO:0043531">
    <property type="term" value="F:ADP binding"/>
    <property type="evidence" value="ECO:0007669"/>
    <property type="project" value="InterPro"/>
</dbReference>
<dbReference type="GO" id="GO:0003676">
    <property type="term" value="F:nucleic acid binding"/>
    <property type="evidence" value="ECO:0007669"/>
    <property type="project" value="InterPro"/>
</dbReference>
<dbReference type="InterPro" id="IPR027417">
    <property type="entry name" value="P-loop_NTPase"/>
</dbReference>
<dbReference type="Pfam" id="PF00665">
    <property type="entry name" value="rve"/>
    <property type="match status" value="1"/>
</dbReference>
<dbReference type="InterPro" id="IPR056789">
    <property type="entry name" value="LRR_R13L1-DRL21"/>
</dbReference>
<dbReference type="SUPFAM" id="SSF52058">
    <property type="entry name" value="L domain-like"/>
    <property type="match status" value="1"/>
</dbReference>
<dbReference type="InterPro" id="IPR002182">
    <property type="entry name" value="NB-ARC"/>
</dbReference>
<protein>
    <recommendedName>
        <fullName evidence="3">Integrase catalytic domain-containing protein</fullName>
    </recommendedName>
</protein>
<keyword evidence="2" id="KW-0611">Plant defense</keyword>
<dbReference type="InterPro" id="IPR032675">
    <property type="entry name" value="LRR_dom_sf"/>
</dbReference>
<dbReference type="SUPFAM" id="SSF53098">
    <property type="entry name" value="Ribonuclease H-like"/>
    <property type="match status" value="1"/>
</dbReference>
<proteinExistence type="predicted"/>
<dbReference type="InterPro" id="IPR036397">
    <property type="entry name" value="RNaseH_sf"/>
</dbReference>
<dbReference type="AlphaFoldDB" id="A0AAV9K9D0"/>
<reference evidence="4 5" key="1">
    <citation type="submission" date="2023-10" db="EMBL/GenBank/DDBJ databases">
        <title>Genome-Wide Identification Analysis in wild type Solanum Pinnatisectum Reveals Some Genes Defensing Phytophthora Infestans.</title>
        <authorList>
            <person name="Sun C."/>
        </authorList>
    </citation>
    <scope>NUCLEOTIDE SEQUENCE [LARGE SCALE GENOMIC DNA]</scope>
    <source>
        <strain evidence="4">LQN</strain>
        <tissue evidence="4">Leaf</tissue>
    </source>
</reference>
<dbReference type="Gene3D" id="3.30.420.10">
    <property type="entry name" value="Ribonuclease H-like superfamily/Ribonuclease H"/>
    <property type="match status" value="1"/>
</dbReference>
<dbReference type="GO" id="GO:0015074">
    <property type="term" value="P:DNA integration"/>
    <property type="evidence" value="ECO:0007669"/>
    <property type="project" value="InterPro"/>
</dbReference>
<dbReference type="InterPro" id="IPR001584">
    <property type="entry name" value="Integrase_cat-core"/>
</dbReference>
<dbReference type="PANTHER" id="PTHR36766:SF42">
    <property type="entry name" value="NB-ARC DOMAIN DISEASE RESISTANCE PROTEIN"/>
    <property type="match status" value="1"/>
</dbReference>
<dbReference type="InterPro" id="IPR012337">
    <property type="entry name" value="RNaseH-like_sf"/>
</dbReference>
<dbReference type="EMBL" id="JAWPEI010000011">
    <property type="protein sequence ID" value="KAK4709791.1"/>
    <property type="molecule type" value="Genomic_DNA"/>
</dbReference>
<evidence type="ECO:0000313" key="5">
    <source>
        <dbReference type="Proteomes" id="UP001311915"/>
    </source>
</evidence>
<dbReference type="Proteomes" id="UP001311915">
    <property type="component" value="Unassembled WGS sequence"/>
</dbReference>
<evidence type="ECO:0000313" key="4">
    <source>
        <dbReference type="EMBL" id="KAK4709791.1"/>
    </source>
</evidence>
<keyword evidence="1" id="KW-0433">Leucine-rich repeat</keyword>
<dbReference type="SUPFAM" id="SSF52540">
    <property type="entry name" value="P-loop containing nucleoside triphosphate hydrolases"/>
    <property type="match status" value="1"/>
</dbReference>
<evidence type="ECO:0000256" key="1">
    <source>
        <dbReference type="ARBA" id="ARBA00022614"/>
    </source>
</evidence>
<keyword evidence="5" id="KW-1185">Reference proteome</keyword>
<comment type="caution">
    <text evidence="4">The sequence shown here is derived from an EMBL/GenBank/DDBJ whole genome shotgun (WGS) entry which is preliminary data.</text>
</comment>
<gene>
    <name evidence="4" type="ORF">R3W88_004304</name>
</gene>
<dbReference type="PANTHER" id="PTHR36766">
    <property type="entry name" value="PLANT BROAD-SPECTRUM MILDEW RESISTANCE PROTEIN RPW8"/>
    <property type="match status" value="1"/>
</dbReference>
<dbReference type="Pfam" id="PF00931">
    <property type="entry name" value="NB-ARC"/>
    <property type="match status" value="1"/>
</dbReference>